<organism evidence="1 2">
    <name type="scientific">Mya arenaria</name>
    <name type="common">Soft-shell clam</name>
    <dbReference type="NCBI Taxonomy" id="6604"/>
    <lineage>
        <taxon>Eukaryota</taxon>
        <taxon>Metazoa</taxon>
        <taxon>Spiralia</taxon>
        <taxon>Lophotrochozoa</taxon>
        <taxon>Mollusca</taxon>
        <taxon>Bivalvia</taxon>
        <taxon>Autobranchia</taxon>
        <taxon>Heteroconchia</taxon>
        <taxon>Euheterodonta</taxon>
        <taxon>Imparidentia</taxon>
        <taxon>Neoheterodontei</taxon>
        <taxon>Myida</taxon>
        <taxon>Myoidea</taxon>
        <taxon>Myidae</taxon>
        <taxon>Mya</taxon>
    </lineage>
</organism>
<evidence type="ECO:0000313" key="2">
    <source>
        <dbReference type="Proteomes" id="UP001164746"/>
    </source>
</evidence>
<sequence>MNKVSNCEFVCKNVVLKKHLKNYFIYNRHCTNTISSMYMLFALICNSRRKSKLRGNDFDYFIAGSYIEIDFHIFLPSDD</sequence>
<protein>
    <submittedName>
        <fullName evidence="1">Uncharacterized protein</fullName>
    </submittedName>
</protein>
<accession>A0ABY7DQ86</accession>
<reference evidence="1" key="1">
    <citation type="submission" date="2022-11" db="EMBL/GenBank/DDBJ databases">
        <title>Centuries of genome instability and evolution in soft-shell clam transmissible cancer (bioRxiv).</title>
        <authorList>
            <person name="Hart S.F.M."/>
            <person name="Yonemitsu M.A."/>
            <person name="Giersch R.M."/>
            <person name="Beal B.F."/>
            <person name="Arriagada G."/>
            <person name="Davis B.W."/>
            <person name="Ostrander E.A."/>
            <person name="Goff S.P."/>
            <person name="Metzger M.J."/>
        </authorList>
    </citation>
    <scope>NUCLEOTIDE SEQUENCE</scope>
    <source>
        <strain evidence="1">MELC-2E11</strain>
        <tissue evidence="1">Siphon/mantle</tissue>
    </source>
</reference>
<proteinExistence type="predicted"/>
<keyword evidence="2" id="KW-1185">Reference proteome</keyword>
<dbReference type="Proteomes" id="UP001164746">
    <property type="component" value="Chromosome 3"/>
</dbReference>
<evidence type="ECO:0000313" key="1">
    <source>
        <dbReference type="EMBL" id="WAQ98515.1"/>
    </source>
</evidence>
<gene>
    <name evidence="1" type="ORF">MAR_022888</name>
</gene>
<name>A0ABY7DQ86_MYAAR</name>
<dbReference type="EMBL" id="CP111014">
    <property type="protein sequence ID" value="WAQ98515.1"/>
    <property type="molecule type" value="Genomic_DNA"/>
</dbReference>